<dbReference type="Gene3D" id="3.60.15.10">
    <property type="entry name" value="Ribonuclease Z/Hydroxyacylglutathione hydrolase-like"/>
    <property type="match status" value="1"/>
</dbReference>
<dbReference type="Proteomes" id="UP000325755">
    <property type="component" value="Chromosome"/>
</dbReference>
<dbReference type="Pfam" id="PF18456">
    <property type="entry name" value="CmlA_N"/>
    <property type="match status" value="1"/>
</dbReference>
<dbReference type="RefSeq" id="WP_153250535.1">
    <property type="nucleotide sequence ID" value="NZ_CP044205.1"/>
</dbReference>
<dbReference type="SUPFAM" id="SSF56281">
    <property type="entry name" value="Metallo-hydrolase/oxidoreductase"/>
    <property type="match status" value="1"/>
</dbReference>
<dbReference type="InterPro" id="IPR036866">
    <property type="entry name" value="RibonucZ/Hydroxyglut_hydro"/>
</dbReference>
<keyword evidence="3" id="KW-1185">Reference proteome</keyword>
<proteinExistence type="predicted"/>
<keyword evidence="2" id="KW-0378">Hydrolase</keyword>
<dbReference type="KEGG" id="mmob:F6R98_19670"/>
<dbReference type="GO" id="GO:0016787">
    <property type="term" value="F:hydrolase activity"/>
    <property type="evidence" value="ECO:0007669"/>
    <property type="project" value="UniProtKB-KW"/>
</dbReference>
<dbReference type="PANTHER" id="PTHR43546">
    <property type="entry name" value="UPF0173 METAL-DEPENDENT HYDROLASE MJ1163-RELATED"/>
    <property type="match status" value="1"/>
</dbReference>
<dbReference type="InterPro" id="IPR050114">
    <property type="entry name" value="UPF0173_UPF0282_UlaG_hydrolase"/>
</dbReference>
<organism evidence="2 3">
    <name type="scientific">Candidatus Methylospira mobilis</name>
    <dbReference type="NCBI Taxonomy" id="1808979"/>
    <lineage>
        <taxon>Bacteria</taxon>
        <taxon>Pseudomonadati</taxon>
        <taxon>Pseudomonadota</taxon>
        <taxon>Gammaproteobacteria</taxon>
        <taxon>Methylococcales</taxon>
        <taxon>Methylococcaceae</taxon>
        <taxon>Candidatus Methylospira</taxon>
    </lineage>
</organism>
<dbReference type="AlphaFoldDB" id="A0A5Q0BN46"/>
<name>A0A5Q0BN46_9GAMM</name>
<accession>A0A5Q0BN46</accession>
<evidence type="ECO:0000259" key="1">
    <source>
        <dbReference type="Pfam" id="PF18456"/>
    </source>
</evidence>
<protein>
    <submittedName>
        <fullName evidence="2">MBL fold metallo-hydrolase</fullName>
    </submittedName>
</protein>
<dbReference type="InParanoid" id="A0A5Q0BN46"/>
<feature type="domain" description="Diiron non-heme beta-hydroxylase N-terminal" evidence="1">
    <location>
        <begin position="8"/>
        <end position="240"/>
    </location>
</feature>
<evidence type="ECO:0000313" key="3">
    <source>
        <dbReference type="Proteomes" id="UP000325755"/>
    </source>
</evidence>
<dbReference type="InterPro" id="IPR041141">
    <property type="entry name" value="CmlA_N"/>
</dbReference>
<reference evidence="2 3" key="1">
    <citation type="submission" date="2019-09" db="EMBL/GenBank/DDBJ databases">
        <title>Ecophysiology of the spiral-shaped methanotroph Methylospira mobilis as revealed by the complete genome sequence.</title>
        <authorList>
            <person name="Oshkin I.Y."/>
            <person name="Dedysh S.N."/>
            <person name="Miroshnikov K."/>
            <person name="Danilova O.V."/>
            <person name="Hakobyan A."/>
            <person name="Liesack W."/>
        </authorList>
    </citation>
    <scope>NUCLEOTIDE SEQUENCE [LARGE SCALE GENOMIC DNA]</scope>
    <source>
        <strain evidence="2 3">Shm1</strain>
    </source>
</reference>
<dbReference type="OrthoDB" id="5657199at2"/>
<evidence type="ECO:0000313" key="2">
    <source>
        <dbReference type="EMBL" id="QFY44572.1"/>
    </source>
</evidence>
<gene>
    <name evidence="2" type="ORF">F6R98_19670</name>
</gene>
<dbReference type="Pfam" id="PF13483">
    <property type="entry name" value="Lactamase_B_3"/>
    <property type="match status" value="1"/>
</dbReference>
<dbReference type="EMBL" id="CP044205">
    <property type="protein sequence ID" value="QFY44572.1"/>
    <property type="molecule type" value="Genomic_DNA"/>
</dbReference>
<dbReference type="PANTHER" id="PTHR43546:SF3">
    <property type="entry name" value="UPF0173 METAL-DEPENDENT HYDROLASE MJ1163"/>
    <property type="match status" value="1"/>
</dbReference>
<sequence length="534" mass="60045">MKDTTLYRLADHTAVEALVNRWVAWPHTFSPAPHCLHMANYQVKTLESYLQNPEIHVKSSHNPKLLGGPFVDVAAERAHEVEALLHDLQHNHTGALEFAKTLIEFQNTLVNEATGQGINAFYSKIPECLGGYVELLYDYFERPHVRCLESVLYASSYYRKDLQSLTLFSQTHDDARAYYMSTPRLPQADSVEWQLPFEDSRVDGLFELDAHAEPLGAIRELLGLPPSEDYRLLPLLTEAPGTAREPWCGNTLRIRYFGHACVLVECNGVSILTDPFIPVIPSEGGIERYSFQDLPAQIDFVLISHAHHDHFVFESLLRLRHRIGCVVVPKSSGMFYGDVSLKLMAQKIGFRNIYEIDSLDSISIPGGEIVGAPFFGEHSDLPHAKSAYIVRFGSEQILFAADSNCLDYRVYQHLCKALGPVGTVFLGMEFMGAPLSWVYGPLLPQQPQHKHNMSRRSNGSDAKAASTLLSTVGAERVYVYAIGREPWLKYFMALTPEDGDPYIKESDKVLDTARNSGFRDAQRPYGKLEFHLSV</sequence>